<feature type="coiled-coil region" evidence="6">
    <location>
        <begin position="234"/>
        <end position="261"/>
    </location>
</feature>
<keyword evidence="6" id="KW-0175">Coiled coil</keyword>
<feature type="transmembrane region" description="Helical" evidence="7">
    <location>
        <begin position="294"/>
        <end position="317"/>
    </location>
</feature>
<keyword evidence="3 7" id="KW-0812">Transmembrane</keyword>
<name>A0A948WW11_9BACT</name>
<dbReference type="InterPro" id="IPR050250">
    <property type="entry name" value="Macrolide_Exporter_MacB"/>
</dbReference>
<dbReference type="Pfam" id="PF02687">
    <property type="entry name" value="FtsX"/>
    <property type="match status" value="1"/>
</dbReference>
<accession>A0A948WW11</accession>
<dbReference type="InterPro" id="IPR025857">
    <property type="entry name" value="MacB_PCD"/>
</dbReference>
<dbReference type="GO" id="GO:0022857">
    <property type="term" value="F:transmembrane transporter activity"/>
    <property type="evidence" value="ECO:0007669"/>
    <property type="project" value="TreeGrafter"/>
</dbReference>
<dbReference type="InterPro" id="IPR003838">
    <property type="entry name" value="ABC3_permease_C"/>
</dbReference>
<dbReference type="AlphaFoldDB" id="A0A948WW11"/>
<evidence type="ECO:0000256" key="5">
    <source>
        <dbReference type="ARBA" id="ARBA00023136"/>
    </source>
</evidence>
<protein>
    <submittedName>
        <fullName evidence="10">ABC transporter permease</fullName>
    </submittedName>
</protein>
<evidence type="ECO:0000259" key="9">
    <source>
        <dbReference type="Pfam" id="PF12704"/>
    </source>
</evidence>
<dbReference type="Proteomes" id="UP000783796">
    <property type="component" value="Unassembled WGS sequence"/>
</dbReference>
<keyword evidence="5 7" id="KW-0472">Membrane</keyword>
<evidence type="ECO:0000313" key="10">
    <source>
        <dbReference type="EMBL" id="MBU3837195.1"/>
    </source>
</evidence>
<keyword evidence="4 7" id="KW-1133">Transmembrane helix</keyword>
<reference evidence="10" key="2">
    <citation type="submission" date="2021-04" db="EMBL/GenBank/DDBJ databases">
        <authorList>
            <person name="Gilroy R."/>
        </authorList>
    </citation>
    <scope>NUCLEOTIDE SEQUENCE</scope>
    <source>
        <strain evidence="10">G4-2901</strain>
    </source>
</reference>
<comment type="subcellular location">
    <subcellularLocation>
        <location evidence="1">Cell membrane</location>
        <topology evidence="1">Multi-pass membrane protein</topology>
    </subcellularLocation>
</comment>
<evidence type="ECO:0000256" key="6">
    <source>
        <dbReference type="SAM" id="Coils"/>
    </source>
</evidence>
<feature type="transmembrane region" description="Helical" evidence="7">
    <location>
        <begin position="348"/>
        <end position="369"/>
    </location>
</feature>
<feature type="domain" description="ABC3 transporter permease C-terminal" evidence="8">
    <location>
        <begin position="298"/>
        <end position="430"/>
    </location>
</feature>
<comment type="caution">
    <text evidence="10">The sequence shown here is derived from an EMBL/GenBank/DDBJ whole genome shotgun (WGS) entry which is preliminary data.</text>
</comment>
<proteinExistence type="predicted"/>
<dbReference type="GO" id="GO:0005886">
    <property type="term" value="C:plasma membrane"/>
    <property type="evidence" value="ECO:0007669"/>
    <property type="project" value="UniProtKB-SubCell"/>
</dbReference>
<sequence length="439" mass="49548">MIKTYFKQAIELTRQDRLFSTLYITGTGLAIAMTVIMAVIYYVKLAPVYPEENRSNTLYLTNAMFHSEKEKSNLNAGLSYRALQEWIYTLKNVVAVSAHLGSGMSGAGYIQPADRSGDFRPALKLVDPAFFRIYPLRFVDGNPFTDSDLESGIRTAVISDDLARRLFGSTEEVVGRSFTLDYIDYRVCGVVRGASYLTNESYAQVYLPYSVIPNYKKPLTEMFPYCGQYNITFLVKDDAQADALRAEIKELTRRVNLEYNDFWSIDLWEQPTSHFVSVFQEIPSDVKFSFWKSAGYLIVVVLVLLLVPALNLSGLIASRMESRLPEMGVRKSFGANKKALLSQVMWENLFLTVAGGIIGLIVAWTTVYLGREWIFTLLSDWPMATPEGANLYVSGEMLFAPAVFGIAFLLCLLLNLLSALLPAWMSLRKPIVYSLYEKR</sequence>
<evidence type="ECO:0000256" key="2">
    <source>
        <dbReference type="ARBA" id="ARBA00022475"/>
    </source>
</evidence>
<dbReference type="PANTHER" id="PTHR30572:SF18">
    <property type="entry name" value="ABC-TYPE MACROLIDE FAMILY EXPORT SYSTEM PERMEASE COMPONENT 2"/>
    <property type="match status" value="1"/>
</dbReference>
<gene>
    <name evidence="10" type="ORF">H9777_02490</name>
</gene>
<reference evidence="10" key="1">
    <citation type="journal article" date="2021" name="PeerJ">
        <title>Extensive microbial diversity within the chicken gut microbiome revealed by metagenomics and culture.</title>
        <authorList>
            <person name="Gilroy R."/>
            <person name="Ravi A."/>
            <person name="Getino M."/>
            <person name="Pursley I."/>
            <person name="Horton D.L."/>
            <person name="Alikhan N.F."/>
            <person name="Baker D."/>
            <person name="Gharbi K."/>
            <person name="Hall N."/>
            <person name="Watson M."/>
            <person name="Adriaenssens E.M."/>
            <person name="Foster-Nyarko E."/>
            <person name="Jarju S."/>
            <person name="Secka A."/>
            <person name="Antonio M."/>
            <person name="Oren A."/>
            <person name="Chaudhuri R.R."/>
            <person name="La Ragione R."/>
            <person name="Hildebrand F."/>
            <person name="Pallen M.J."/>
        </authorList>
    </citation>
    <scope>NUCLEOTIDE SEQUENCE</scope>
    <source>
        <strain evidence="10">G4-2901</strain>
    </source>
</reference>
<evidence type="ECO:0000256" key="1">
    <source>
        <dbReference type="ARBA" id="ARBA00004651"/>
    </source>
</evidence>
<dbReference type="EMBL" id="JAHLFW010000025">
    <property type="protein sequence ID" value="MBU3837195.1"/>
    <property type="molecule type" value="Genomic_DNA"/>
</dbReference>
<evidence type="ECO:0000256" key="7">
    <source>
        <dbReference type="SAM" id="Phobius"/>
    </source>
</evidence>
<keyword evidence="2" id="KW-1003">Cell membrane</keyword>
<feature type="transmembrane region" description="Helical" evidence="7">
    <location>
        <begin position="398"/>
        <end position="421"/>
    </location>
</feature>
<evidence type="ECO:0000256" key="3">
    <source>
        <dbReference type="ARBA" id="ARBA00022692"/>
    </source>
</evidence>
<feature type="domain" description="MacB-like periplasmic core" evidence="9">
    <location>
        <begin position="22"/>
        <end position="250"/>
    </location>
</feature>
<evidence type="ECO:0000313" key="11">
    <source>
        <dbReference type="Proteomes" id="UP000783796"/>
    </source>
</evidence>
<feature type="transmembrane region" description="Helical" evidence="7">
    <location>
        <begin position="21"/>
        <end position="43"/>
    </location>
</feature>
<dbReference type="Pfam" id="PF12704">
    <property type="entry name" value="MacB_PCD"/>
    <property type="match status" value="1"/>
</dbReference>
<dbReference type="PANTHER" id="PTHR30572">
    <property type="entry name" value="MEMBRANE COMPONENT OF TRANSPORTER-RELATED"/>
    <property type="match status" value="1"/>
</dbReference>
<evidence type="ECO:0000256" key="4">
    <source>
        <dbReference type="ARBA" id="ARBA00022989"/>
    </source>
</evidence>
<evidence type="ECO:0000259" key="8">
    <source>
        <dbReference type="Pfam" id="PF02687"/>
    </source>
</evidence>
<organism evidence="10 11">
    <name type="scientific">Candidatus Phocaeicola faecigallinarum</name>
    <dbReference type="NCBI Taxonomy" id="2838732"/>
    <lineage>
        <taxon>Bacteria</taxon>
        <taxon>Pseudomonadati</taxon>
        <taxon>Bacteroidota</taxon>
        <taxon>Bacteroidia</taxon>
        <taxon>Bacteroidales</taxon>
        <taxon>Bacteroidaceae</taxon>
        <taxon>Phocaeicola</taxon>
    </lineage>
</organism>